<evidence type="ECO:0000256" key="4">
    <source>
        <dbReference type="ARBA" id="ARBA00022692"/>
    </source>
</evidence>
<evidence type="ECO:0000256" key="2">
    <source>
        <dbReference type="ARBA" id="ARBA00004760"/>
    </source>
</evidence>
<evidence type="ECO:0000256" key="6">
    <source>
        <dbReference type="ARBA" id="ARBA00023136"/>
    </source>
</evidence>
<dbReference type="EMBL" id="CATQJA010002662">
    <property type="protein sequence ID" value="CAJ0580652.1"/>
    <property type="molecule type" value="Genomic_DNA"/>
</dbReference>
<dbReference type="InterPro" id="IPR016439">
    <property type="entry name" value="Lag1/Lac1-like"/>
</dbReference>
<evidence type="ECO:0000256" key="7">
    <source>
        <dbReference type="PROSITE-ProRule" id="PRU00205"/>
    </source>
</evidence>
<comment type="caution">
    <text evidence="10">The sequence shown here is derived from an EMBL/GenBank/DDBJ whole genome shotgun (WGS) entry which is preliminary data.</text>
</comment>
<evidence type="ECO:0000313" key="10">
    <source>
        <dbReference type="EMBL" id="CAJ0580652.1"/>
    </source>
</evidence>
<proteinExistence type="predicted"/>
<dbReference type="InterPro" id="IPR006634">
    <property type="entry name" value="TLC-dom"/>
</dbReference>
<protein>
    <recommendedName>
        <fullName evidence="9">TLC domain-containing protein</fullName>
    </recommendedName>
</protein>
<dbReference type="PROSITE" id="PS50922">
    <property type="entry name" value="TLC"/>
    <property type="match status" value="1"/>
</dbReference>
<evidence type="ECO:0000256" key="5">
    <source>
        <dbReference type="ARBA" id="ARBA00022989"/>
    </source>
</evidence>
<feature type="domain" description="TLC" evidence="9">
    <location>
        <begin position="1"/>
        <end position="152"/>
    </location>
</feature>
<feature type="transmembrane region" description="Helical" evidence="8">
    <location>
        <begin position="26"/>
        <end position="44"/>
    </location>
</feature>
<sequence length="152" mass="17095">MEASLYRLAHQNSTMPSCAIVAPEDISYFSYYAAIPLTALIVIIQRPSKRKGRGNVLLLIHHVVTNCLLAGAIYVGYHGVALLVLLIHNLSDLFLDTAQIIREKKMSDALLYPSFAVLLFFWVSTRLYTFPQILFYSYAYGAQQIHVSSILI</sequence>
<keyword evidence="11" id="KW-1185">Reference proteome</keyword>
<dbReference type="Proteomes" id="UP001177023">
    <property type="component" value="Unassembled WGS sequence"/>
</dbReference>
<name>A0AA36G5Y8_9BILA</name>
<gene>
    <name evidence="10" type="ORF">MSPICULIGERA_LOCUS18844</name>
</gene>
<comment type="pathway">
    <text evidence="3">Sphingolipid metabolism.</text>
</comment>
<accession>A0AA36G5Y8</accession>
<dbReference type="GO" id="GO:0050291">
    <property type="term" value="F:sphingosine N-acyltransferase activity"/>
    <property type="evidence" value="ECO:0007669"/>
    <property type="project" value="InterPro"/>
</dbReference>
<dbReference type="PANTHER" id="PTHR12560">
    <property type="entry name" value="LONGEVITY ASSURANCE FACTOR 1 LAG1"/>
    <property type="match status" value="1"/>
</dbReference>
<evidence type="ECO:0000256" key="3">
    <source>
        <dbReference type="ARBA" id="ARBA00004991"/>
    </source>
</evidence>
<feature type="non-terminal residue" evidence="10">
    <location>
        <position position="152"/>
    </location>
</feature>
<dbReference type="Pfam" id="PF03798">
    <property type="entry name" value="TRAM_LAG1_CLN8"/>
    <property type="match status" value="1"/>
</dbReference>
<dbReference type="AlphaFoldDB" id="A0AA36G5Y8"/>
<dbReference type="GO" id="GO:0046513">
    <property type="term" value="P:ceramide biosynthetic process"/>
    <property type="evidence" value="ECO:0007669"/>
    <property type="project" value="InterPro"/>
</dbReference>
<evidence type="ECO:0000313" key="11">
    <source>
        <dbReference type="Proteomes" id="UP001177023"/>
    </source>
</evidence>
<keyword evidence="4 7" id="KW-0812">Transmembrane</keyword>
<keyword evidence="5 8" id="KW-1133">Transmembrane helix</keyword>
<keyword evidence="6 7" id="KW-0472">Membrane</keyword>
<dbReference type="PANTHER" id="PTHR12560:SF0">
    <property type="entry name" value="LD18904P"/>
    <property type="match status" value="1"/>
</dbReference>
<reference evidence="10" key="1">
    <citation type="submission" date="2023-06" db="EMBL/GenBank/DDBJ databases">
        <authorList>
            <person name="Delattre M."/>
        </authorList>
    </citation>
    <scope>NUCLEOTIDE SEQUENCE</scope>
    <source>
        <strain evidence="10">AF72</strain>
    </source>
</reference>
<feature type="transmembrane region" description="Helical" evidence="8">
    <location>
        <begin position="110"/>
        <end position="128"/>
    </location>
</feature>
<evidence type="ECO:0000259" key="9">
    <source>
        <dbReference type="PROSITE" id="PS50922"/>
    </source>
</evidence>
<dbReference type="GO" id="GO:0016020">
    <property type="term" value="C:membrane"/>
    <property type="evidence" value="ECO:0007669"/>
    <property type="project" value="UniProtKB-SubCell"/>
</dbReference>
<organism evidence="10 11">
    <name type="scientific">Mesorhabditis spiculigera</name>
    <dbReference type="NCBI Taxonomy" id="96644"/>
    <lineage>
        <taxon>Eukaryota</taxon>
        <taxon>Metazoa</taxon>
        <taxon>Ecdysozoa</taxon>
        <taxon>Nematoda</taxon>
        <taxon>Chromadorea</taxon>
        <taxon>Rhabditida</taxon>
        <taxon>Rhabditina</taxon>
        <taxon>Rhabditomorpha</taxon>
        <taxon>Rhabditoidea</taxon>
        <taxon>Rhabditidae</taxon>
        <taxon>Mesorhabditinae</taxon>
        <taxon>Mesorhabditis</taxon>
    </lineage>
</organism>
<evidence type="ECO:0000256" key="8">
    <source>
        <dbReference type="SAM" id="Phobius"/>
    </source>
</evidence>
<comment type="pathway">
    <text evidence="2">Lipid metabolism; sphingolipid metabolism.</text>
</comment>
<comment type="subcellular location">
    <subcellularLocation>
        <location evidence="1">Membrane</location>
        <topology evidence="1">Multi-pass membrane protein</topology>
    </subcellularLocation>
</comment>
<evidence type="ECO:0000256" key="1">
    <source>
        <dbReference type="ARBA" id="ARBA00004141"/>
    </source>
</evidence>